<feature type="non-terminal residue" evidence="1">
    <location>
        <position position="1"/>
    </location>
</feature>
<evidence type="ECO:0000313" key="2">
    <source>
        <dbReference type="Proteomes" id="UP001218218"/>
    </source>
</evidence>
<organism evidence="1 2">
    <name type="scientific">Mycena albidolilacea</name>
    <dbReference type="NCBI Taxonomy" id="1033008"/>
    <lineage>
        <taxon>Eukaryota</taxon>
        <taxon>Fungi</taxon>
        <taxon>Dikarya</taxon>
        <taxon>Basidiomycota</taxon>
        <taxon>Agaricomycotina</taxon>
        <taxon>Agaricomycetes</taxon>
        <taxon>Agaricomycetidae</taxon>
        <taxon>Agaricales</taxon>
        <taxon>Marasmiineae</taxon>
        <taxon>Mycenaceae</taxon>
        <taxon>Mycena</taxon>
    </lineage>
</organism>
<accession>A0AAD7EAV3</accession>
<reference evidence="1" key="1">
    <citation type="submission" date="2023-03" db="EMBL/GenBank/DDBJ databases">
        <title>Massive genome expansion in bonnet fungi (Mycena s.s.) driven by repeated elements and novel gene families across ecological guilds.</title>
        <authorList>
            <consortium name="Lawrence Berkeley National Laboratory"/>
            <person name="Harder C.B."/>
            <person name="Miyauchi S."/>
            <person name="Viragh M."/>
            <person name="Kuo A."/>
            <person name="Thoen E."/>
            <person name="Andreopoulos B."/>
            <person name="Lu D."/>
            <person name="Skrede I."/>
            <person name="Drula E."/>
            <person name="Henrissat B."/>
            <person name="Morin E."/>
            <person name="Kohler A."/>
            <person name="Barry K."/>
            <person name="LaButti K."/>
            <person name="Morin E."/>
            <person name="Salamov A."/>
            <person name="Lipzen A."/>
            <person name="Mereny Z."/>
            <person name="Hegedus B."/>
            <person name="Baldrian P."/>
            <person name="Stursova M."/>
            <person name="Weitz H."/>
            <person name="Taylor A."/>
            <person name="Grigoriev I.V."/>
            <person name="Nagy L.G."/>
            <person name="Martin F."/>
            <person name="Kauserud H."/>
        </authorList>
    </citation>
    <scope>NUCLEOTIDE SEQUENCE</scope>
    <source>
        <strain evidence="1">CBHHK002</strain>
    </source>
</reference>
<name>A0AAD7EAV3_9AGAR</name>
<gene>
    <name evidence="1" type="ORF">DFH08DRAFT_720529</name>
</gene>
<dbReference type="EMBL" id="JARIHO010000091">
    <property type="protein sequence ID" value="KAJ7306856.1"/>
    <property type="molecule type" value="Genomic_DNA"/>
</dbReference>
<comment type="caution">
    <text evidence="1">The sequence shown here is derived from an EMBL/GenBank/DDBJ whole genome shotgun (WGS) entry which is preliminary data.</text>
</comment>
<sequence>KKPTAIANDLQMLLRIVQRVLILWKMTRAVCQVCKGLGRGCLMCANHCDVFIIALIECQPNIYLDEIQLQLIIMYDLHVSLPTLSRTLCRLGYTNKKLSCVAAERNPDKIRTFTHKIGQYPPHYSVFADEAAVNTLTTYRSNRWSLCGLRAHKHCKFVCGTR</sequence>
<dbReference type="PANTHER" id="PTHR48472">
    <property type="entry name" value="TC1-LIKE TRANSPOSASE DDE DOMAIN-CONTAINING PROTEIN"/>
    <property type="match status" value="1"/>
</dbReference>
<dbReference type="Proteomes" id="UP001218218">
    <property type="component" value="Unassembled WGS sequence"/>
</dbReference>
<keyword evidence="2" id="KW-1185">Reference proteome</keyword>
<proteinExistence type="predicted"/>
<dbReference type="PANTHER" id="PTHR48472:SF1">
    <property type="entry name" value="TC1-LIKE TRANSPOSASE DDE DOMAIN-CONTAINING PROTEIN"/>
    <property type="match status" value="1"/>
</dbReference>
<protein>
    <submittedName>
        <fullName evidence="1">Uncharacterized protein</fullName>
    </submittedName>
</protein>
<evidence type="ECO:0000313" key="1">
    <source>
        <dbReference type="EMBL" id="KAJ7306856.1"/>
    </source>
</evidence>
<dbReference type="AlphaFoldDB" id="A0AAD7EAV3"/>